<evidence type="ECO:0000256" key="7">
    <source>
        <dbReference type="SAM" id="Phobius"/>
    </source>
</evidence>
<accession>A0ABU9D0S6</accession>
<feature type="transmembrane region" description="Helical" evidence="7">
    <location>
        <begin position="171"/>
        <end position="191"/>
    </location>
</feature>
<dbReference type="InterPro" id="IPR011701">
    <property type="entry name" value="MFS"/>
</dbReference>
<sequence length="405" mass="41484">MNRRPRSRKTLPLPVALSTAAGVLVVSLWASGAPSMVYPLLADRWRVGEVVTTALFATYPVALVLALVACGSLSDSIGRRRVLLAGVGMVAVGTALFVVTSGLVPIFIGRTLQGLGVGIAMSAASAALVEFAPRRTAALSTSVNTAATASGTALALVVGGALVQYSALPTTFPFAILLGVTIALLPLVWFLPEEATRSNVRWRPSRVRAPARTRMQFAIGVASLTVAFMMGAVFIGLGAQIVRDLVGTVDAFVAACALACWAVAIVPASIIARRGSPTSASLAGSVLSATGSVTLVAAANVDLLTVFLLAAVISGVGYGLMFYGGLGMVVAASEAETRAATLSLMYLVAYLSQGLTAVGIGALATFWGLDRAIVVAMPTLATLSVASGVLVHWFARPRADVRLAS</sequence>
<feature type="transmembrane region" description="Helical" evidence="7">
    <location>
        <begin position="251"/>
        <end position="270"/>
    </location>
</feature>
<dbReference type="PANTHER" id="PTHR23517">
    <property type="entry name" value="RESISTANCE PROTEIN MDTM, PUTATIVE-RELATED-RELATED"/>
    <property type="match status" value="1"/>
</dbReference>
<keyword evidence="3" id="KW-1003">Cell membrane</keyword>
<dbReference type="InterPro" id="IPR036259">
    <property type="entry name" value="MFS_trans_sf"/>
</dbReference>
<evidence type="ECO:0000256" key="4">
    <source>
        <dbReference type="ARBA" id="ARBA00022692"/>
    </source>
</evidence>
<feature type="transmembrane region" description="Helical" evidence="7">
    <location>
        <begin position="50"/>
        <end position="70"/>
    </location>
</feature>
<dbReference type="Pfam" id="PF07690">
    <property type="entry name" value="MFS_1"/>
    <property type="match status" value="1"/>
</dbReference>
<keyword evidence="6 7" id="KW-0472">Membrane</keyword>
<dbReference type="InterPro" id="IPR050171">
    <property type="entry name" value="MFS_Transporters"/>
</dbReference>
<dbReference type="Proteomes" id="UP001456513">
    <property type="component" value="Unassembled WGS sequence"/>
</dbReference>
<organism evidence="9 10">
    <name type="scientific">Rhodococcus navarretei</name>
    <dbReference type="NCBI Taxonomy" id="3128981"/>
    <lineage>
        <taxon>Bacteria</taxon>
        <taxon>Bacillati</taxon>
        <taxon>Actinomycetota</taxon>
        <taxon>Actinomycetes</taxon>
        <taxon>Mycobacteriales</taxon>
        <taxon>Nocardiaceae</taxon>
        <taxon>Rhodococcus</taxon>
    </lineage>
</organism>
<protein>
    <submittedName>
        <fullName evidence="9">MFS transporter</fullName>
    </submittedName>
</protein>
<feature type="domain" description="Major facilitator superfamily (MFS) profile" evidence="8">
    <location>
        <begin position="15"/>
        <end position="405"/>
    </location>
</feature>
<feature type="transmembrane region" description="Helical" evidence="7">
    <location>
        <begin position="114"/>
        <end position="133"/>
    </location>
</feature>
<evidence type="ECO:0000256" key="6">
    <source>
        <dbReference type="ARBA" id="ARBA00023136"/>
    </source>
</evidence>
<keyword evidence="4 7" id="KW-0812">Transmembrane</keyword>
<feature type="transmembrane region" description="Helical" evidence="7">
    <location>
        <begin position="217"/>
        <end position="239"/>
    </location>
</feature>
<reference evidence="9 10" key="1">
    <citation type="submission" date="2024-03" db="EMBL/GenBank/DDBJ databases">
        <title>Rhodococcus navarretei sp. nov. and Pseudarthrobacter quantumdoti sp. nov., two new species with the ability to biosynthesize Quantum Dots isolated from soil samples at Union Glacier, Antarctica.</title>
        <authorList>
            <person name="Vargas M."/>
        </authorList>
    </citation>
    <scope>NUCLEOTIDE SEQUENCE [LARGE SCALE GENOMIC DNA]</scope>
    <source>
        <strain evidence="9 10">EXRC-4A-4</strain>
    </source>
</reference>
<dbReference type="RefSeq" id="WP_155289413.1">
    <property type="nucleotide sequence ID" value="NZ_JBBPCN010000001.1"/>
</dbReference>
<gene>
    <name evidence="9" type="ORF">AABD04_20380</name>
</gene>
<evidence type="ECO:0000313" key="9">
    <source>
        <dbReference type="EMBL" id="MEK8073207.1"/>
    </source>
</evidence>
<feature type="transmembrane region" description="Helical" evidence="7">
    <location>
        <begin position="282"/>
        <end position="301"/>
    </location>
</feature>
<feature type="transmembrane region" description="Helical" evidence="7">
    <location>
        <begin position="307"/>
        <end position="332"/>
    </location>
</feature>
<keyword evidence="5 7" id="KW-1133">Transmembrane helix</keyword>
<feature type="transmembrane region" description="Helical" evidence="7">
    <location>
        <begin position="344"/>
        <end position="367"/>
    </location>
</feature>
<evidence type="ECO:0000256" key="1">
    <source>
        <dbReference type="ARBA" id="ARBA00004651"/>
    </source>
</evidence>
<feature type="transmembrane region" description="Helical" evidence="7">
    <location>
        <begin position="373"/>
        <end position="395"/>
    </location>
</feature>
<keyword evidence="2" id="KW-0813">Transport</keyword>
<proteinExistence type="predicted"/>
<evidence type="ECO:0000256" key="3">
    <source>
        <dbReference type="ARBA" id="ARBA00022475"/>
    </source>
</evidence>
<keyword evidence="10" id="KW-1185">Reference proteome</keyword>
<comment type="subcellular location">
    <subcellularLocation>
        <location evidence="1">Cell membrane</location>
        <topology evidence="1">Multi-pass membrane protein</topology>
    </subcellularLocation>
</comment>
<evidence type="ECO:0000256" key="5">
    <source>
        <dbReference type="ARBA" id="ARBA00022989"/>
    </source>
</evidence>
<dbReference type="SUPFAM" id="SSF103473">
    <property type="entry name" value="MFS general substrate transporter"/>
    <property type="match status" value="1"/>
</dbReference>
<dbReference type="PROSITE" id="PS50850">
    <property type="entry name" value="MFS"/>
    <property type="match status" value="1"/>
</dbReference>
<feature type="transmembrane region" description="Helical" evidence="7">
    <location>
        <begin position="12"/>
        <end position="30"/>
    </location>
</feature>
<evidence type="ECO:0000313" key="10">
    <source>
        <dbReference type="Proteomes" id="UP001456513"/>
    </source>
</evidence>
<comment type="caution">
    <text evidence="9">The sequence shown here is derived from an EMBL/GenBank/DDBJ whole genome shotgun (WGS) entry which is preliminary data.</text>
</comment>
<evidence type="ECO:0000256" key="2">
    <source>
        <dbReference type="ARBA" id="ARBA00022448"/>
    </source>
</evidence>
<dbReference type="Gene3D" id="1.20.1250.20">
    <property type="entry name" value="MFS general substrate transporter like domains"/>
    <property type="match status" value="1"/>
</dbReference>
<feature type="transmembrane region" description="Helical" evidence="7">
    <location>
        <begin position="82"/>
        <end position="108"/>
    </location>
</feature>
<dbReference type="InterPro" id="IPR020846">
    <property type="entry name" value="MFS_dom"/>
</dbReference>
<feature type="transmembrane region" description="Helical" evidence="7">
    <location>
        <begin position="145"/>
        <end position="165"/>
    </location>
</feature>
<evidence type="ECO:0000259" key="8">
    <source>
        <dbReference type="PROSITE" id="PS50850"/>
    </source>
</evidence>
<name>A0ABU9D0S6_9NOCA</name>
<dbReference type="EMBL" id="JBBPCN010000001">
    <property type="protein sequence ID" value="MEK8073207.1"/>
    <property type="molecule type" value="Genomic_DNA"/>
</dbReference>